<dbReference type="Proteomes" id="UP000184010">
    <property type="component" value="Unassembled WGS sequence"/>
</dbReference>
<evidence type="ECO:0000256" key="4">
    <source>
        <dbReference type="ARBA" id="ARBA00022643"/>
    </source>
</evidence>
<dbReference type="EMBL" id="FRDN01000003">
    <property type="protein sequence ID" value="SHN51290.1"/>
    <property type="molecule type" value="Genomic_DNA"/>
</dbReference>
<keyword evidence="4" id="KW-0288">FMN</keyword>
<keyword evidence="3" id="KW-0285">Flavoprotein</keyword>
<comment type="cofactor">
    <cofactor evidence="1">
        <name>FMN</name>
        <dbReference type="ChEBI" id="CHEBI:58210"/>
    </cofactor>
</comment>
<evidence type="ECO:0000313" key="7">
    <source>
        <dbReference type="EMBL" id="SHN51290.1"/>
    </source>
</evidence>
<comment type="similarity">
    <text evidence="2">Belongs to the nitroreductase family.</text>
</comment>
<evidence type="ECO:0000256" key="2">
    <source>
        <dbReference type="ARBA" id="ARBA00007118"/>
    </source>
</evidence>
<name>A0A1M7RYQ7_9FIRM</name>
<protein>
    <submittedName>
        <fullName evidence="7">Nitroreductase</fullName>
    </submittedName>
</protein>
<sequence length="175" mass="19128">MNPVIETILKRKGTKSYKPEQIKDEDLELILSAGIAGPTARNSQNRHFAVVQNKEILQQINDGSLTLQTAPSHNYPLFQAPTAIIVSTPADYPFADQDSAIALENMAIAATALGLGSRYLVSPTRFIEHTTGAPIKEQIGIPQGYRTIAVLIVGYDANPAQEPVERKTEVVTYIR</sequence>
<evidence type="ECO:0000256" key="5">
    <source>
        <dbReference type="ARBA" id="ARBA00023002"/>
    </source>
</evidence>
<organism evidence="7 8">
    <name type="scientific">Desulfitobacterium chlororespirans DSM 11544</name>
    <dbReference type="NCBI Taxonomy" id="1121395"/>
    <lineage>
        <taxon>Bacteria</taxon>
        <taxon>Bacillati</taxon>
        <taxon>Bacillota</taxon>
        <taxon>Clostridia</taxon>
        <taxon>Eubacteriales</taxon>
        <taxon>Desulfitobacteriaceae</taxon>
        <taxon>Desulfitobacterium</taxon>
    </lineage>
</organism>
<keyword evidence="8" id="KW-1185">Reference proteome</keyword>
<proteinExistence type="inferred from homology"/>
<evidence type="ECO:0000313" key="8">
    <source>
        <dbReference type="Proteomes" id="UP000184010"/>
    </source>
</evidence>
<dbReference type="Pfam" id="PF00881">
    <property type="entry name" value="Nitroreductase"/>
    <property type="match status" value="1"/>
</dbReference>
<dbReference type="SUPFAM" id="SSF55469">
    <property type="entry name" value="FMN-dependent nitroreductase-like"/>
    <property type="match status" value="1"/>
</dbReference>
<accession>A0A1M7RYQ7</accession>
<keyword evidence="5" id="KW-0560">Oxidoreductase</keyword>
<dbReference type="PANTHER" id="PTHR43673">
    <property type="entry name" value="NAD(P)H NITROREDUCTASE YDGI-RELATED"/>
    <property type="match status" value="1"/>
</dbReference>
<dbReference type="InterPro" id="IPR000415">
    <property type="entry name" value="Nitroreductase-like"/>
</dbReference>
<dbReference type="PANTHER" id="PTHR43673:SF2">
    <property type="entry name" value="NITROREDUCTASE"/>
    <property type="match status" value="1"/>
</dbReference>
<evidence type="ECO:0000259" key="6">
    <source>
        <dbReference type="Pfam" id="PF00881"/>
    </source>
</evidence>
<dbReference type="GO" id="GO:0016491">
    <property type="term" value="F:oxidoreductase activity"/>
    <property type="evidence" value="ECO:0007669"/>
    <property type="project" value="UniProtKB-KW"/>
</dbReference>
<dbReference type="RefSeq" id="WP_072770918.1">
    <property type="nucleotide sequence ID" value="NZ_FRDN01000003.1"/>
</dbReference>
<evidence type="ECO:0000256" key="3">
    <source>
        <dbReference type="ARBA" id="ARBA00022630"/>
    </source>
</evidence>
<gene>
    <name evidence="7" type="ORF">SAMN02745215_00274</name>
</gene>
<feature type="domain" description="Nitroreductase" evidence="6">
    <location>
        <begin position="8"/>
        <end position="155"/>
    </location>
</feature>
<dbReference type="AlphaFoldDB" id="A0A1M7RYQ7"/>
<reference evidence="8" key="1">
    <citation type="submission" date="2016-12" db="EMBL/GenBank/DDBJ databases">
        <authorList>
            <person name="Varghese N."/>
            <person name="Submissions S."/>
        </authorList>
    </citation>
    <scope>NUCLEOTIDE SEQUENCE [LARGE SCALE GENOMIC DNA]</scope>
    <source>
        <strain evidence="8">DSM 11544</strain>
    </source>
</reference>
<dbReference type="STRING" id="1121395.SAMN02745215_00274"/>
<evidence type="ECO:0000256" key="1">
    <source>
        <dbReference type="ARBA" id="ARBA00001917"/>
    </source>
</evidence>
<dbReference type="InterPro" id="IPR029479">
    <property type="entry name" value="Nitroreductase"/>
</dbReference>
<dbReference type="Gene3D" id="3.40.109.10">
    <property type="entry name" value="NADH Oxidase"/>
    <property type="match status" value="1"/>
</dbReference>